<evidence type="ECO:0000256" key="1">
    <source>
        <dbReference type="SAM" id="SignalP"/>
    </source>
</evidence>
<keyword evidence="3" id="KW-1185">Reference proteome</keyword>
<dbReference type="RefSeq" id="WP_207881863.1">
    <property type="nucleotide sequence ID" value="NZ_JAFVMF010000012.1"/>
</dbReference>
<keyword evidence="1" id="KW-0732">Signal</keyword>
<organism evidence="2 3">
    <name type="scientific">Acetobacter sacchari</name>
    <dbReference type="NCBI Taxonomy" id="2661687"/>
    <lineage>
        <taxon>Bacteria</taxon>
        <taxon>Pseudomonadati</taxon>
        <taxon>Pseudomonadota</taxon>
        <taxon>Alphaproteobacteria</taxon>
        <taxon>Acetobacterales</taxon>
        <taxon>Acetobacteraceae</taxon>
        <taxon>Acetobacter</taxon>
    </lineage>
</organism>
<feature type="signal peptide" evidence="1">
    <location>
        <begin position="1"/>
        <end position="23"/>
    </location>
</feature>
<evidence type="ECO:0000313" key="2">
    <source>
        <dbReference type="EMBL" id="MBO1360601.1"/>
    </source>
</evidence>
<dbReference type="Gene3D" id="2.40.128.130">
    <property type="entry name" value="Autotransporter beta-domain"/>
    <property type="match status" value="1"/>
</dbReference>
<name>A0ABS3LXL4_9PROT</name>
<dbReference type="SUPFAM" id="SSF103515">
    <property type="entry name" value="Autotransporter"/>
    <property type="match status" value="1"/>
</dbReference>
<accession>A0ABS3LXL4</accession>
<protein>
    <recommendedName>
        <fullName evidence="4">Outer membrane protein beta-barrel domain-containing protein</fullName>
    </recommendedName>
</protein>
<reference evidence="2 3" key="1">
    <citation type="submission" date="2021-03" db="EMBL/GenBank/DDBJ databases">
        <title>The complete genome sequence of Acetobacter sacchari TBRC 11175.</title>
        <authorList>
            <person name="Charoenyingcharoen P."/>
            <person name="Yukphan P."/>
        </authorList>
    </citation>
    <scope>NUCLEOTIDE SEQUENCE [LARGE SCALE GENOMIC DNA]</scope>
    <source>
        <strain evidence="2 3">TBRC 11175</strain>
    </source>
</reference>
<dbReference type="EMBL" id="JAFVMF010000012">
    <property type="protein sequence ID" value="MBO1360601.1"/>
    <property type="molecule type" value="Genomic_DNA"/>
</dbReference>
<gene>
    <name evidence="2" type="ORF">J2D73_12460</name>
</gene>
<sequence>MRKIALCFGVAACSLAPVKAAFAQFAPSHTTQFLDERRDDELRHRDMARMLMTMGENPGYVRPLVDAAVSPDITPYRPMPVHRRAYGSWIPAVVQVNREIGLSMTGAWNNYKEKGLYQGPFTGYDRENGWVPGFQADVAAMFDTYEVEHIFLALHFALGDGSVKYRGSAQSFATGAISPFNSTSDSLTTDTRLEVGKGIMVTDRFMITPAMQGGYWSWRRAVGGSDTVSGSTETYGGFLAGITVRLDYALTDAFVVRGRLGWAELVGTRMNAVGQDGTFHLRPRPEWEASLGFDYRLMAALHWTIEAEYRYRSFGRSQNLLYRHALCCIYEPSSWSNGVQLRTGLAYAF</sequence>
<dbReference type="Proteomes" id="UP000664771">
    <property type="component" value="Unassembled WGS sequence"/>
</dbReference>
<proteinExistence type="predicted"/>
<evidence type="ECO:0008006" key="4">
    <source>
        <dbReference type="Google" id="ProtNLM"/>
    </source>
</evidence>
<dbReference type="InterPro" id="IPR036709">
    <property type="entry name" value="Autotransporte_beta_dom_sf"/>
</dbReference>
<evidence type="ECO:0000313" key="3">
    <source>
        <dbReference type="Proteomes" id="UP000664771"/>
    </source>
</evidence>
<feature type="chain" id="PRO_5047486985" description="Outer membrane protein beta-barrel domain-containing protein" evidence="1">
    <location>
        <begin position="24"/>
        <end position="349"/>
    </location>
</feature>
<comment type="caution">
    <text evidence="2">The sequence shown here is derived from an EMBL/GenBank/DDBJ whole genome shotgun (WGS) entry which is preliminary data.</text>
</comment>